<keyword evidence="7" id="KW-0966">Cell projection</keyword>
<reference evidence="7 8" key="1">
    <citation type="submission" date="2016-02" db="EMBL/GenBank/DDBJ databases">
        <title>Genome sequence of Moorella mulderi DSM 14980.</title>
        <authorList>
            <person name="Poehlein A."/>
            <person name="Daniel R."/>
        </authorList>
    </citation>
    <scope>NUCLEOTIDE SEQUENCE [LARGE SCALE GENOMIC DNA]</scope>
    <source>
        <strain evidence="7 8">DSM 14980</strain>
    </source>
</reference>
<keyword evidence="4 6" id="KW-1005">Bacterial flagellum biogenesis</keyword>
<keyword evidence="8" id="KW-1185">Reference proteome</keyword>
<comment type="similarity">
    <text evidence="2 6">Belongs to the FliS family.</text>
</comment>
<keyword evidence="7" id="KW-0969">Cilium</keyword>
<keyword evidence="3 6" id="KW-0963">Cytoplasm</keyword>
<dbReference type="PATRIC" id="fig|1122241.3.peg.1340"/>
<sequence length="138" mass="16199">MAVNNPYQAYRQQQVFTLSQEKLVLMLYDGALRFCRLGVSCLEKKDYAGVNNNLLRAQDIIKELMITLNHDAGEIASNLHRLYDFMLWHLIQANLKKDAKMINDVIDILQHLRDAWEEAARIYRTHDYRTRTGMDRQG</sequence>
<dbReference type="Proteomes" id="UP000075670">
    <property type="component" value="Unassembled WGS sequence"/>
</dbReference>
<dbReference type="NCBIfam" id="TIGR00208">
    <property type="entry name" value="fliS"/>
    <property type="match status" value="1"/>
</dbReference>
<organism evidence="7 8">
    <name type="scientific">Moorella mulderi DSM 14980</name>
    <dbReference type="NCBI Taxonomy" id="1122241"/>
    <lineage>
        <taxon>Bacteria</taxon>
        <taxon>Bacillati</taxon>
        <taxon>Bacillota</taxon>
        <taxon>Clostridia</taxon>
        <taxon>Neomoorellales</taxon>
        <taxon>Neomoorellaceae</taxon>
        <taxon>Neomoorella</taxon>
    </lineage>
</organism>
<evidence type="ECO:0000256" key="1">
    <source>
        <dbReference type="ARBA" id="ARBA00004514"/>
    </source>
</evidence>
<dbReference type="InterPro" id="IPR036584">
    <property type="entry name" value="FliS_sf"/>
</dbReference>
<protein>
    <recommendedName>
        <fullName evidence="6">Flagellar secretion chaperone FliS</fullName>
    </recommendedName>
</protein>
<dbReference type="OrthoDB" id="1524959at2"/>
<keyword evidence="5" id="KW-0143">Chaperone</keyword>
<evidence type="ECO:0000256" key="3">
    <source>
        <dbReference type="ARBA" id="ARBA00022490"/>
    </source>
</evidence>
<dbReference type="GO" id="GO:0005829">
    <property type="term" value="C:cytosol"/>
    <property type="evidence" value="ECO:0007669"/>
    <property type="project" value="UniProtKB-SubCell"/>
</dbReference>
<dbReference type="SUPFAM" id="SSF101116">
    <property type="entry name" value="Flagellar export chaperone FliS"/>
    <property type="match status" value="1"/>
</dbReference>
<dbReference type="Pfam" id="PF02561">
    <property type="entry name" value="FliS"/>
    <property type="match status" value="1"/>
</dbReference>
<comment type="caution">
    <text evidence="7">The sequence shown here is derived from an EMBL/GenBank/DDBJ whole genome shotgun (WGS) entry which is preliminary data.</text>
</comment>
<dbReference type="AlphaFoldDB" id="A0A151AYE7"/>
<gene>
    <name evidence="7" type="primary">fliS</name>
    <name evidence="7" type="ORF">MOMUL_12770</name>
</gene>
<keyword evidence="7" id="KW-0282">Flagellum</keyword>
<proteinExistence type="inferred from homology"/>
<evidence type="ECO:0000256" key="4">
    <source>
        <dbReference type="ARBA" id="ARBA00022795"/>
    </source>
</evidence>
<dbReference type="PANTHER" id="PTHR34773">
    <property type="entry name" value="FLAGELLAR SECRETION CHAPERONE FLIS"/>
    <property type="match status" value="1"/>
</dbReference>
<evidence type="ECO:0000256" key="5">
    <source>
        <dbReference type="ARBA" id="ARBA00023186"/>
    </source>
</evidence>
<name>A0A151AYE7_9FIRM</name>
<dbReference type="GO" id="GO:0044780">
    <property type="term" value="P:bacterial-type flagellum assembly"/>
    <property type="evidence" value="ECO:0007669"/>
    <property type="project" value="InterPro"/>
</dbReference>
<dbReference type="Gene3D" id="1.20.120.340">
    <property type="entry name" value="Flagellar protein FliS"/>
    <property type="match status" value="1"/>
</dbReference>
<evidence type="ECO:0000313" key="8">
    <source>
        <dbReference type="Proteomes" id="UP000075670"/>
    </source>
</evidence>
<dbReference type="InterPro" id="IPR003713">
    <property type="entry name" value="FliS"/>
</dbReference>
<evidence type="ECO:0000256" key="6">
    <source>
        <dbReference type="PIRNR" id="PIRNR039090"/>
    </source>
</evidence>
<dbReference type="GO" id="GO:0071973">
    <property type="term" value="P:bacterial-type flagellum-dependent cell motility"/>
    <property type="evidence" value="ECO:0007669"/>
    <property type="project" value="TreeGrafter"/>
</dbReference>
<comment type="subcellular location">
    <subcellularLocation>
        <location evidence="1 6">Cytoplasm</location>
        <location evidence="1 6">Cytosol</location>
    </subcellularLocation>
</comment>
<dbReference type="PIRSF" id="PIRSF039090">
    <property type="entry name" value="Flis"/>
    <property type="match status" value="1"/>
</dbReference>
<dbReference type="EMBL" id="LTBC01000003">
    <property type="protein sequence ID" value="KYH32675.1"/>
    <property type="molecule type" value="Genomic_DNA"/>
</dbReference>
<evidence type="ECO:0000313" key="7">
    <source>
        <dbReference type="EMBL" id="KYH32675.1"/>
    </source>
</evidence>
<evidence type="ECO:0000256" key="2">
    <source>
        <dbReference type="ARBA" id="ARBA00008787"/>
    </source>
</evidence>
<dbReference type="PANTHER" id="PTHR34773:SF1">
    <property type="entry name" value="FLAGELLAR SECRETION CHAPERONE FLIS"/>
    <property type="match status" value="1"/>
</dbReference>
<accession>A0A151AYE7</accession>
<dbReference type="CDD" id="cd16098">
    <property type="entry name" value="FliS"/>
    <property type="match status" value="1"/>
</dbReference>